<keyword evidence="2" id="KW-0813">Transport</keyword>
<dbReference type="Proteomes" id="UP000275571">
    <property type="component" value="Chromosome"/>
</dbReference>
<keyword evidence="6 10" id="KW-1133">Transmembrane helix</keyword>
<feature type="transmembrane region" description="Helical" evidence="10">
    <location>
        <begin position="419"/>
        <end position="440"/>
    </location>
</feature>
<feature type="transmembrane region" description="Helical" evidence="10">
    <location>
        <begin position="361"/>
        <end position="383"/>
    </location>
</feature>
<feature type="transmembrane region" description="Helical" evidence="10">
    <location>
        <begin position="198"/>
        <end position="221"/>
    </location>
</feature>
<evidence type="ECO:0000256" key="5">
    <source>
        <dbReference type="ARBA" id="ARBA00022692"/>
    </source>
</evidence>
<dbReference type="OrthoDB" id="9811110at2"/>
<evidence type="ECO:0000313" key="11">
    <source>
        <dbReference type="EMBL" id="AYE36746.1"/>
    </source>
</evidence>
<dbReference type="EMBL" id="CP028884">
    <property type="protein sequence ID" value="AYE36746.1"/>
    <property type="molecule type" value="Genomic_DNA"/>
</dbReference>
<gene>
    <name evidence="11" type="ORF">DB313_02495</name>
</gene>
<accession>A0A386PMD6</accession>
<keyword evidence="12" id="KW-1185">Reference proteome</keyword>
<keyword evidence="4" id="KW-1003">Cell membrane</keyword>
<dbReference type="InterPro" id="IPR002528">
    <property type="entry name" value="MATE_fam"/>
</dbReference>
<evidence type="ECO:0000313" key="12">
    <source>
        <dbReference type="Proteomes" id="UP000275571"/>
    </source>
</evidence>
<sequence length="453" mass="50173">MAKSQTKIRKLILQGNLYKVFLVISFPILITNILQAFYELTDMFYVGKLGAVPLAALSLTGPINFLIMVLAMGMAMGSISLMSKSIGEGTFSKFSKYAGQLLFLNFILSLFVTVFILLSIDLILDLMSVKGDLRELAKSYFYVTVYAIPIMFLSISIIYILNSQGETIISMIIILITNIINFILDPILMFTLNLGIAGAAWATFFSKLVTVFSYVFLTYGLNRGFKINVGDIMPDIAIMKNIFNLGLPSAFGQIMTSLSFLVFNYLVIQISPKFLAAYGLTNSIIAFLLLPGMSIGTGIIAIVGQNLGAKNVDRVGDALKKGFFVSLVVLLTINAFIIFFREGIISFFTDDLEVLNYANEYLLLASIGTVGYGLQQVFFGGLIGSGLTKLVMIIICIRLWVIRLPVVLIFQYFGVIEDSLGYAFIISNYVTFIILLLFTLTKYWLKPQHSTSV</sequence>
<protein>
    <recommendedName>
        <fullName evidence="9">Multidrug-efflux transporter</fullName>
    </recommendedName>
</protein>
<dbReference type="KEGG" id="btur:DB313_02495"/>
<dbReference type="GO" id="GO:0042910">
    <property type="term" value="F:xenobiotic transmembrane transporter activity"/>
    <property type="evidence" value="ECO:0007669"/>
    <property type="project" value="InterPro"/>
</dbReference>
<feature type="transmembrane region" description="Helical" evidence="10">
    <location>
        <begin position="323"/>
        <end position="341"/>
    </location>
</feature>
<feature type="transmembrane region" description="Helical" evidence="10">
    <location>
        <begin position="140"/>
        <end position="161"/>
    </location>
</feature>
<dbReference type="NCBIfam" id="TIGR00797">
    <property type="entry name" value="matE"/>
    <property type="match status" value="1"/>
</dbReference>
<evidence type="ECO:0000256" key="4">
    <source>
        <dbReference type="ARBA" id="ARBA00022475"/>
    </source>
</evidence>
<feature type="transmembrane region" description="Helical" evidence="10">
    <location>
        <begin position="280"/>
        <end position="303"/>
    </location>
</feature>
<feature type="transmembrane region" description="Helical" evidence="10">
    <location>
        <begin position="20"/>
        <end position="38"/>
    </location>
</feature>
<comment type="subcellular location">
    <subcellularLocation>
        <location evidence="1">Cell membrane</location>
        <topology evidence="1">Multi-pass membrane protein</topology>
    </subcellularLocation>
</comment>
<proteinExistence type="predicted"/>
<organism evidence="11 12">
    <name type="scientific">Borrelia turcica IST7</name>
    <dbReference type="NCBI Taxonomy" id="1104446"/>
    <lineage>
        <taxon>Bacteria</taxon>
        <taxon>Pseudomonadati</taxon>
        <taxon>Spirochaetota</taxon>
        <taxon>Spirochaetia</taxon>
        <taxon>Spirochaetales</taxon>
        <taxon>Borreliaceae</taxon>
        <taxon>Borrelia</taxon>
    </lineage>
</organism>
<dbReference type="PIRSF" id="PIRSF006603">
    <property type="entry name" value="DinF"/>
    <property type="match status" value="1"/>
</dbReference>
<feature type="transmembrane region" description="Helical" evidence="10">
    <location>
        <begin position="242"/>
        <end position="268"/>
    </location>
</feature>
<dbReference type="PANTHER" id="PTHR43298:SF2">
    <property type="entry name" value="FMN_FAD EXPORTER YEEO-RELATED"/>
    <property type="match status" value="1"/>
</dbReference>
<keyword evidence="5 10" id="KW-0812">Transmembrane</keyword>
<evidence type="ECO:0000256" key="2">
    <source>
        <dbReference type="ARBA" id="ARBA00022448"/>
    </source>
</evidence>
<feature type="transmembrane region" description="Helical" evidence="10">
    <location>
        <begin position="97"/>
        <end position="120"/>
    </location>
</feature>
<keyword evidence="3" id="KW-0050">Antiport</keyword>
<evidence type="ECO:0000256" key="6">
    <source>
        <dbReference type="ARBA" id="ARBA00022989"/>
    </source>
</evidence>
<reference evidence="11 12" key="1">
    <citation type="journal article" date="2018" name="Infect. Genet. Evol.">
        <title>Genome-wide analysis of Borrelia turcica and 'Candidatus Borrelia tachyglossi' shows relapsing fever-like genomes with unique genomic links to Lyme disease Borrelia.</title>
        <authorList>
            <person name="Gofton A.W."/>
            <person name="Margos G."/>
            <person name="Fingerle V."/>
            <person name="Hepner S."/>
            <person name="Loh S.M."/>
            <person name="Ryan U."/>
            <person name="Irwin P."/>
            <person name="Oskam C.L."/>
        </authorList>
    </citation>
    <scope>NUCLEOTIDE SEQUENCE [LARGE SCALE GENOMIC DNA]</scope>
    <source>
        <strain evidence="11 12">IST7</strain>
    </source>
</reference>
<evidence type="ECO:0000256" key="1">
    <source>
        <dbReference type="ARBA" id="ARBA00004651"/>
    </source>
</evidence>
<dbReference type="InterPro" id="IPR050222">
    <property type="entry name" value="MATE_MdtK"/>
</dbReference>
<keyword evidence="7" id="KW-0406">Ion transport</keyword>
<dbReference type="Pfam" id="PF01554">
    <property type="entry name" value="MatE"/>
    <property type="match status" value="2"/>
</dbReference>
<evidence type="ECO:0000256" key="8">
    <source>
        <dbReference type="ARBA" id="ARBA00023136"/>
    </source>
</evidence>
<dbReference type="RefSeq" id="WP_120104663.1">
    <property type="nucleotide sequence ID" value="NZ_CP028884.1"/>
</dbReference>
<keyword evidence="8 10" id="KW-0472">Membrane</keyword>
<dbReference type="PANTHER" id="PTHR43298">
    <property type="entry name" value="MULTIDRUG RESISTANCE PROTEIN NORM-RELATED"/>
    <property type="match status" value="1"/>
</dbReference>
<dbReference type="GO" id="GO:0006811">
    <property type="term" value="P:monoatomic ion transport"/>
    <property type="evidence" value="ECO:0007669"/>
    <property type="project" value="UniProtKB-KW"/>
</dbReference>
<feature type="transmembrane region" description="Helical" evidence="10">
    <location>
        <begin position="390"/>
        <end position="413"/>
    </location>
</feature>
<name>A0A386PMD6_9SPIR</name>
<evidence type="ECO:0000256" key="9">
    <source>
        <dbReference type="ARBA" id="ARBA00031636"/>
    </source>
</evidence>
<evidence type="ECO:0000256" key="10">
    <source>
        <dbReference type="SAM" id="Phobius"/>
    </source>
</evidence>
<evidence type="ECO:0000256" key="3">
    <source>
        <dbReference type="ARBA" id="ARBA00022449"/>
    </source>
</evidence>
<dbReference type="GO" id="GO:0015297">
    <property type="term" value="F:antiporter activity"/>
    <property type="evidence" value="ECO:0007669"/>
    <property type="project" value="UniProtKB-KW"/>
</dbReference>
<dbReference type="AlphaFoldDB" id="A0A386PMD6"/>
<dbReference type="InterPro" id="IPR048279">
    <property type="entry name" value="MdtK-like"/>
</dbReference>
<feature type="transmembrane region" description="Helical" evidence="10">
    <location>
        <begin position="168"/>
        <end position="192"/>
    </location>
</feature>
<dbReference type="GO" id="GO:0005886">
    <property type="term" value="C:plasma membrane"/>
    <property type="evidence" value="ECO:0007669"/>
    <property type="project" value="UniProtKB-SubCell"/>
</dbReference>
<evidence type="ECO:0000256" key="7">
    <source>
        <dbReference type="ARBA" id="ARBA00023065"/>
    </source>
</evidence>
<feature type="transmembrane region" description="Helical" evidence="10">
    <location>
        <begin position="50"/>
        <end position="76"/>
    </location>
</feature>